<dbReference type="EMBL" id="CAJVPW010014877">
    <property type="protein sequence ID" value="CAG8657271.1"/>
    <property type="molecule type" value="Genomic_DNA"/>
</dbReference>
<gene>
    <name evidence="1" type="ORF">SPELUC_LOCUS9136</name>
</gene>
<sequence>MNKRERERLKPFWNEKTSEISKKFWSHNDVIVRKTKDSWFNIYEMVSLKEENLFDIKFSKSEEKIIKNTKIIPNKKGENIDFKTCKIRLYPIIEEKKILKEWMRDVIDEITSKVPYDVRSDTVISLLRNIKINKDKDSRFVMKKRKETKIMSITIQERNWNIKKGVYSFLKNIKTKEKKPEIKHAVTIKMDRFSRFWLNIPVSIEKRKRMINSVLSIDPGVRTFITGYSPNGYVIEIGNNDIQKIRNIHDKCFKYQSIIDTSSDVENKKKRYRLRKKILKSYEKIRNVINDCHHKTSKYLCEYYSQILIPDFQYMTNIVECTEEYTSKTCGKCGNINEKLGSSKMFKCGFCNYVVDRDFNGARNILLKYLTENGFLHPNDY</sequence>
<proteinExistence type="predicted"/>
<reference evidence="1" key="1">
    <citation type="submission" date="2021-06" db="EMBL/GenBank/DDBJ databases">
        <authorList>
            <person name="Kallberg Y."/>
            <person name="Tangrot J."/>
            <person name="Rosling A."/>
        </authorList>
    </citation>
    <scope>NUCLEOTIDE SEQUENCE</scope>
    <source>
        <strain evidence="1">28 12/20/2015</strain>
    </source>
</reference>
<protein>
    <submittedName>
        <fullName evidence="1">10408_t:CDS:1</fullName>
    </submittedName>
</protein>
<accession>A0ACA9NKQ0</accession>
<dbReference type="Proteomes" id="UP000789366">
    <property type="component" value="Unassembled WGS sequence"/>
</dbReference>
<evidence type="ECO:0000313" key="2">
    <source>
        <dbReference type="Proteomes" id="UP000789366"/>
    </source>
</evidence>
<organism evidence="1 2">
    <name type="scientific">Cetraspora pellucida</name>
    <dbReference type="NCBI Taxonomy" id="1433469"/>
    <lineage>
        <taxon>Eukaryota</taxon>
        <taxon>Fungi</taxon>
        <taxon>Fungi incertae sedis</taxon>
        <taxon>Mucoromycota</taxon>
        <taxon>Glomeromycotina</taxon>
        <taxon>Glomeromycetes</taxon>
        <taxon>Diversisporales</taxon>
        <taxon>Gigasporaceae</taxon>
        <taxon>Cetraspora</taxon>
    </lineage>
</organism>
<keyword evidence="2" id="KW-1185">Reference proteome</keyword>
<evidence type="ECO:0000313" key="1">
    <source>
        <dbReference type="EMBL" id="CAG8657271.1"/>
    </source>
</evidence>
<comment type="caution">
    <text evidence="1">The sequence shown here is derived from an EMBL/GenBank/DDBJ whole genome shotgun (WGS) entry which is preliminary data.</text>
</comment>
<name>A0ACA9NKQ0_9GLOM</name>